<dbReference type="AlphaFoldDB" id="A0A1I7WIL8"/>
<dbReference type="Proteomes" id="UP000095283">
    <property type="component" value="Unplaced"/>
</dbReference>
<dbReference type="WBParaSite" id="Hba_04859">
    <property type="protein sequence ID" value="Hba_04859"/>
    <property type="gene ID" value="Hba_04859"/>
</dbReference>
<proteinExistence type="predicted"/>
<evidence type="ECO:0000313" key="2">
    <source>
        <dbReference type="WBParaSite" id="Hba_04859"/>
    </source>
</evidence>
<organism evidence="1 2">
    <name type="scientific">Heterorhabditis bacteriophora</name>
    <name type="common">Entomopathogenic nematode worm</name>
    <dbReference type="NCBI Taxonomy" id="37862"/>
    <lineage>
        <taxon>Eukaryota</taxon>
        <taxon>Metazoa</taxon>
        <taxon>Ecdysozoa</taxon>
        <taxon>Nematoda</taxon>
        <taxon>Chromadorea</taxon>
        <taxon>Rhabditida</taxon>
        <taxon>Rhabditina</taxon>
        <taxon>Rhabditomorpha</taxon>
        <taxon>Strongyloidea</taxon>
        <taxon>Heterorhabditidae</taxon>
        <taxon>Heterorhabditis</taxon>
    </lineage>
</organism>
<protein>
    <submittedName>
        <fullName evidence="2">Ovule protein</fullName>
    </submittedName>
</protein>
<evidence type="ECO:0000313" key="1">
    <source>
        <dbReference type="Proteomes" id="UP000095283"/>
    </source>
</evidence>
<accession>A0A1I7WIL8</accession>
<name>A0A1I7WIL8_HETBA</name>
<keyword evidence="1" id="KW-1185">Reference proteome</keyword>
<sequence length="89" mass="10393">MLISFSIIDCSAFTGLKRESRLRFGVVDLWKIKLATVREAYIRIRNMLFTLICIAPTAYKCSVYVSVNFHFLFFCQLINCISTTYHKLK</sequence>
<reference evidence="2" key="1">
    <citation type="submission" date="2016-11" db="UniProtKB">
        <authorList>
            <consortium name="WormBaseParasite"/>
        </authorList>
    </citation>
    <scope>IDENTIFICATION</scope>
</reference>